<keyword evidence="5" id="KW-1185">Reference proteome</keyword>
<evidence type="ECO:0000259" key="3">
    <source>
        <dbReference type="Pfam" id="PF05305"/>
    </source>
</evidence>
<accession>A0ABQ2QDC1</accession>
<dbReference type="Proteomes" id="UP000611554">
    <property type="component" value="Unassembled WGS sequence"/>
</dbReference>
<feature type="compositionally biased region" description="Basic and acidic residues" evidence="1">
    <location>
        <begin position="80"/>
        <end position="92"/>
    </location>
</feature>
<feature type="compositionally biased region" description="Low complexity" evidence="1">
    <location>
        <begin position="98"/>
        <end position="107"/>
    </location>
</feature>
<dbReference type="RefSeq" id="WP_189244438.1">
    <property type="nucleotide sequence ID" value="NZ_BMQJ01000001.1"/>
</dbReference>
<comment type="caution">
    <text evidence="4">The sequence shown here is derived from an EMBL/GenBank/DDBJ whole genome shotgun (WGS) entry which is preliminary data.</text>
</comment>
<feature type="domain" description="DUF732" evidence="3">
    <location>
        <begin position="117"/>
        <end position="184"/>
    </location>
</feature>
<protein>
    <recommendedName>
        <fullName evidence="3">DUF732 domain-containing protein</fullName>
    </recommendedName>
</protein>
<dbReference type="Pfam" id="PF05305">
    <property type="entry name" value="DUF732"/>
    <property type="match status" value="1"/>
</dbReference>
<evidence type="ECO:0000256" key="2">
    <source>
        <dbReference type="SAM" id="Phobius"/>
    </source>
</evidence>
<keyword evidence="2" id="KW-1133">Transmembrane helix</keyword>
<organism evidence="4 5">
    <name type="scientific">Streptosporangium pseudovulgare</name>
    <dbReference type="NCBI Taxonomy" id="35765"/>
    <lineage>
        <taxon>Bacteria</taxon>
        <taxon>Bacillati</taxon>
        <taxon>Actinomycetota</taxon>
        <taxon>Actinomycetes</taxon>
        <taxon>Streptosporangiales</taxon>
        <taxon>Streptosporangiaceae</taxon>
        <taxon>Streptosporangium</taxon>
    </lineage>
</organism>
<dbReference type="InterPro" id="IPR007969">
    <property type="entry name" value="DUF732"/>
</dbReference>
<gene>
    <name evidence="4" type="ORF">GCM10010140_00860</name>
</gene>
<evidence type="ECO:0000313" key="5">
    <source>
        <dbReference type="Proteomes" id="UP000611554"/>
    </source>
</evidence>
<dbReference type="EMBL" id="BMQJ01000001">
    <property type="protein sequence ID" value="GGP76849.1"/>
    <property type="molecule type" value="Genomic_DNA"/>
</dbReference>
<reference evidence="5" key="1">
    <citation type="journal article" date="2019" name="Int. J. Syst. Evol. Microbiol.">
        <title>The Global Catalogue of Microorganisms (GCM) 10K type strain sequencing project: providing services to taxonomists for standard genome sequencing and annotation.</title>
        <authorList>
            <consortium name="The Broad Institute Genomics Platform"/>
            <consortium name="The Broad Institute Genome Sequencing Center for Infectious Disease"/>
            <person name="Wu L."/>
            <person name="Ma J."/>
        </authorList>
    </citation>
    <scope>NUCLEOTIDE SEQUENCE [LARGE SCALE GENOMIC DNA]</scope>
    <source>
        <strain evidence="5">JCM 3115</strain>
    </source>
</reference>
<evidence type="ECO:0000313" key="4">
    <source>
        <dbReference type="EMBL" id="GGP76849.1"/>
    </source>
</evidence>
<sequence length="192" mass="20026">MHPPRQDGPQGWQHPQPNPAAWAPPSWQPGAQPPRKGGGRKAALLAAGGVLVLAAAIGGVVVFTGDDDPVAAQPAVTTVPREEPTGRPRATEEPEPSSRPTSEPESSSGGGQQAENEEIFLTTVRQRPALKQADSATLLRLGRSMCKALDDGKSLTDVATGNSDRYGLETSAFMTGAAIVALCPRHRSLVPS</sequence>
<name>A0ABQ2QDC1_9ACTN</name>
<keyword evidence="2" id="KW-0812">Transmembrane</keyword>
<keyword evidence="2" id="KW-0472">Membrane</keyword>
<evidence type="ECO:0000256" key="1">
    <source>
        <dbReference type="SAM" id="MobiDB-lite"/>
    </source>
</evidence>
<feature type="region of interest" description="Disordered" evidence="1">
    <location>
        <begin position="70"/>
        <end position="114"/>
    </location>
</feature>
<feature type="region of interest" description="Disordered" evidence="1">
    <location>
        <begin position="1"/>
        <end position="41"/>
    </location>
</feature>
<proteinExistence type="predicted"/>
<feature type="transmembrane region" description="Helical" evidence="2">
    <location>
        <begin position="42"/>
        <end position="63"/>
    </location>
</feature>